<dbReference type="Gene3D" id="1.10.3470.10">
    <property type="entry name" value="ABC transporter involved in vitamin B12 uptake, BtuC"/>
    <property type="match status" value="1"/>
</dbReference>
<dbReference type="PANTHER" id="PTHR30472">
    <property type="entry name" value="FERRIC ENTEROBACTIN TRANSPORT SYSTEM PERMEASE PROTEIN"/>
    <property type="match status" value="1"/>
</dbReference>
<feature type="transmembrane region" description="Helical" evidence="8">
    <location>
        <begin position="156"/>
        <end position="177"/>
    </location>
</feature>
<dbReference type="CDD" id="cd06550">
    <property type="entry name" value="TM_ABC_iron-siderophores_like"/>
    <property type="match status" value="1"/>
</dbReference>
<dbReference type="RefSeq" id="WP_229696387.1">
    <property type="nucleotide sequence ID" value="NZ_BMKR01000035.1"/>
</dbReference>
<dbReference type="Proteomes" id="UP000637643">
    <property type="component" value="Unassembled WGS sequence"/>
</dbReference>
<gene>
    <name evidence="9" type="ORF">GCM10010912_55200</name>
</gene>
<organism evidence="9 10">
    <name type="scientific">Paenibacillus albidus</name>
    <dbReference type="NCBI Taxonomy" id="2041023"/>
    <lineage>
        <taxon>Bacteria</taxon>
        <taxon>Bacillati</taxon>
        <taxon>Bacillota</taxon>
        <taxon>Bacilli</taxon>
        <taxon>Bacillales</taxon>
        <taxon>Paenibacillaceae</taxon>
        <taxon>Paenibacillus</taxon>
    </lineage>
</organism>
<evidence type="ECO:0000256" key="5">
    <source>
        <dbReference type="ARBA" id="ARBA00022692"/>
    </source>
</evidence>
<evidence type="ECO:0000256" key="2">
    <source>
        <dbReference type="ARBA" id="ARBA00007935"/>
    </source>
</evidence>
<accession>A0A917FUW4</accession>
<dbReference type="InterPro" id="IPR037294">
    <property type="entry name" value="ABC_BtuC-like"/>
</dbReference>
<keyword evidence="5 8" id="KW-0812">Transmembrane</keyword>
<dbReference type="GO" id="GO:0022857">
    <property type="term" value="F:transmembrane transporter activity"/>
    <property type="evidence" value="ECO:0007669"/>
    <property type="project" value="InterPro"/>
</dbReference>
<evidence type="ECO:0000313" key="10">
    <source>
        <dbReference type="Proteomes" id="UP000637643"/>
    </source>
</evidence>
<feature type="transmembrane region" description="Helical" evidence="8">
    <location>
        <begin position="204"/>
        <end position="223"/>
    </location>
</feature>
<feature type="transmembrane region" description="Helical" evidence="8">
    <location>
        <begin position="15"/>
        <end position="34"/>
    </location>
</feature>
<dbReference type="SUPFAM" id="SSF81345">
    <property type="entry name" value="ABC transporter involved in vitamin B12 uptake, BtuC"/>
    <property type="match status" value="1"/>
</dbReference>
<evidence type="ECO:0000256" key="6">
    <source>
        <dbReference type="ARBA" id="ARBA00022989"/>
    </source>
</evidence>
<feature type="transmembrane region" description="Helical" evidence="8">
    <location>
        <begin position="71"/>
        <end position="91"/>
    </location>
</feature>
<protein>
    <submittedName>
        <fullName evidence="9">Ferrichrome ABC transporter permease</fullName>
    </submittedName>
</protein>
<feature type="transmembrane region" description="Helical" evidence="8">
    <location>
        <begin position="244"/>
        <end position="267"/>
    </location>
</feature>
<evidence type="ECO:0000256" key="8">
    <source>
        <dbReference type="SAM" id="Phobius"/>
    </source>
</evidence>
<dbReference type="GO" id="GO:0005886">
    <property type="term" value="C:plasma membrane"/>
    <property type="evidence" value="ECO:0007669"/>
    <property type="project" value="UniProtKB-SubCell"/>
</dbReference>
<keyword evidence="3" id="KW-0813">Transport</keyword>
<evidence type="ECO:0000256" key="3">
    <source>
        <dbReference type="ARBA" id="ARBA00022448"/>
    </source>
</evidence>
<reference evidence="9" key="2">
    <citation type="submission" date="2020-09" db="EMBL/GenBank/DDBJ databases">
        <authorList>
            <person name="Sun Q."/>
            <person name="Zhou Y."/>
        </authorList>
    </citation>
    <scope>NUCLEOTIDE SEQUENCE</scope>
    <source>
        <strain evidence="9">CGMCC 1.16134</strain>
    </source>
</reference>
<comment type="subcellular location">
    <subcellularLocation>
        <location evidence="1">Cell membrane</location>
        <topology evidence="1">Multi-pass membrane protein</topology>
    </subcellularLocation>
</comment>
<dbReference type="EMBL" id="BMKR01000035">
    <property type="protein sequence ID" value="GGG03474.1"/>
    <property type="molecule type" value="Genomic_DNA"/>
</dbReference>
<feature type="transmembrane region" description="Helical" evidence="8">
    <location>
        <begin position="111"/>
        <end position="144"/>
    </location>
</feature>
<keyword evidence="7 8" id="KW-0472">Membrane</keyword>
<dbReference type="AlphaFoldDB" id="A0A917FUW4"/>
<keyword evidence="6 8" id="KW-1133">Transmembrane helix</keyword>
<sequence length="343" mass="35979">MRAEQQLPMIGRRSFLLPIFIFGSLLAAAAIINVSSGAPEISLQELAGIILFRTGSELQLTVIWEMRIPRIILGLLVGMMLGAAGTLMQAAMNNKLAGPELLGVSSGASLAMAAVTVLHLPVAVIIHPVIALFGGLAGGLCVVLSARGSRGTAGMLLIGMSVSAILNGLLIVLIALATSNDVNLLYTYLLGSLANRSWEHVIRMLPWTFIVLPIAFLFTRTLNLLQLGDEAASGLGVKALRARILILAVCTGLVAITVAQCGPIGYIALIAPHLVRSMLGTLDTRQVLPLAVLAGGVLLVAADTVARLLFYPLEIPVGVWTTLLGGGLFLMLFVKRQGGGKNE</sequence>
<name>A0A917FUW4_9BACL</name>
<dbReference type="Pfam" id="PF01032">
    <property type="entry name" value="FecCD"/>
    <property type="match status" value="1"/>
</dbReference>
<comment type="similarity">
    <text evidence="2">Belongs to the binding-protein-dependent transport system permease family. FecCD subfamily.</text>
</comment>
<keyword evidence="10" id="KW-1185">Reference proteome</keyword>
<proteinExistence type="inferred from homology"/>
<evidence type="ECO:0000256" key="4">
    <source>
        <dbReference type="ARBA" id="ARBA00022475"/>
    </source>
</evidence>
<dbReference type="PANTHER" id="PTHR30472:SF25">
    <property type="entry name" value="ABC TRANSPORTER PERMEASE PROTEIN MJ0876-RELATED"/>
    <property type="match status" value="1"/>
</dbReference>
<evidence type="ECO:0000256" key="7">
    <source>
        <dbReference type="ARBA" id="ARBA00023136"/>
    </source>
</evidence>
<dbReference type="InterPro" id="IPR000522">
    <property type="entry name" value="ABC_transptr_permease_BtuC"/>
</dbReference>
<comment type="caution">
    <text evidence="9">The sequence shown here is derived from an EMBL/GenBank/DDBJ whole genome shotgun (WGS) entry which is preliminary data.</text>
</comment>
<evidence type="ECO:0000256" key="1">
    <source>
        <dbReference type="ARBA" id="ARBA00004651"/>
    </source>
</evidence>
<feature type="transmembrane region" description="Helical" evidence="8">
    <location>
        <begin position="287"/>
        <end position="310"/>
    </location>
</feature>
<evidence type="ECO:0000313" key="9">
    <source>
        <dbReference type="EMBL" id="GGG03474.1"/>
    </source>
</evidence>
<feature type="transmembrane region" description="Helical" evidence="8">
    <location>
        <begin position="317"/>
        <end position="334"/>
    </location>
</feature>
<reference evidence="9" key="1">
    <citation type="journal article" date="2014" name="Int. J. Syst. Evol. Microbiol.">
        <title>Complete genome sequence of Corynebacterium casei LMG S-19264T (=DSM 44701T), isolated from a smear-ripened cheese.</title>
        <authorList>
            <consortium name="US DOE Joint Genome Institute (JGI-PGF)"/>
            <person name="Walter F."/>
            <person name="Albersmeier A."/>
            <person name="Kalinowski J."/>
            <person name="Ruckert C."/>
        </authorList>
    </citation>
    <scope>NUCLEOTIDE SEQUENCE</scope>
    <source>
        <strain evidence="9">CGMCC 1.16134</strain>
    </source>
</reference>
<keyword evidence="4" id="KW-1003">Cell membrane</keyword>
<dbReference type="GO" id="GO:0033214">
    <property type="term" value="P:siderophore-iron import into cell"/>
    <property type="evidence" value="ECO:0007669"/>
    <property type="project" value="TreeGrafter"/>
</dbReference>